<evidence type="ECO:0000313" key="1">
    <source>
        <dbReference type="EMBL" id="MDQ0341003.1"/>
    </source>
</evidence>
<protein>
    <submittedName>
        <fullName evidence="1">Uncharacterized protein</fullName>
    </submittedName>
</protein>
<dbReference type="Gene3D" id="1.20.5.110">
    <property type="match status" value="1"/>
</dbReference>
<dbReference type="RefSeq" id="WP_307343576.1">
    <property type="nucleotide sequence ID" value="NZ_JAUSUQ010000027.1"/>
</dbReference>
<dbReference type="EMBL" id="JAUSUQ010000027">
    <property type="protein sequence ID" value="MDQ0341003.1"/>
    <property type="molecule type" value="Genomic_DNA"/>
</dbReference>
<accession>A0ABU0CXX6</accession>
<proteinExistence type="predicted"/>
<keyword evidence="2" id="KW-1185">Reference proteome</keyword>
<sequence length="123" mass="13697">MEERTVDSRKEGRSRVIDISEPNHLPIKGGDKAPYLCLPLSILSTGCMVNLLLDKMVTIVSHPSSSPFTKMVKRRLNDGKGNFTSHKGIVGRNEIASQDSLEKRMGGLETRIESLEKRMDESV</sequence>
<gene>
    <name evidence="1" type="ORF">J2S00_003847</name>
</gene>
<name>A0ABU0CXX6_9BACI</name>
<evidence type="ECO:0000313" key="2">
    <source>
        <dbReference type="Proteomes" id="UP001232445"/>
    </source>
</evidence>
<comment type="caution">
    <text evidence="1">The sequence shown here is derived from an EMBL/GenBank/DDBJ whole genome shotgun (WGS) entry which is preliminary data.</text>
</comment>
<reference evidence="1 2" key="1">
    <citation type="submission" date="2023-07" db="EMBL/GenBank/DDBJ databases">
        <title>Genomic Encyclopedia of Type Strains, Phase IV (KMG-IV): sequencing the most valuable type-strain genomes for metagenomic binning, comparative biology and taxonomic classification.</title>
        <authorList>
            <person name="Goeker M."/>
        </authorList>
    </citation>
    <scope>NUCLEOTIDE SEQUENCE [LARGE SCALE GENOMIC DNA]</scope>
    <source>
        <strain evidence="1 2">DSM 17740</strain>
    </source>
</reference>
<organism evidence="1 2">
    <name type="scientific">Caldalkalibacillus uzonensis</name>
    <dbReference type="NCBI Taxonomy" id="353224"/>
    <lineage>
        <taxon>Bacteria</taxon>
        <taxon>Bacillati</taxon>
        <taxon>Bacillota</taxon>
        <taxon>Bacilli</taxon>
        <taxon>Bacillales</taxon>
        <taxon>Bacillaceae</taxon>
        <taxon>Caldalkalibacillus</taxon>
    </lineage>
</organism>
<dbReference type="Proteomes" id="UP001232445">
    <property type="component" value="Unassembled WGS sequence"/>
</dbReference>